<accession>A0A8X6SWH4</accession>
<evidence type="ECO:0000313" key="1">
    <source>
        <dbReference type="EMBL" id="GFY18675.1"/>
    </source>
</evidence>
<organism evidence="1 2">
    <name type="scientific">Trichonephila clavipes</name>
    <name type="common">Golden silk orbweaver</name>
    <name type="synonym">Nephila clavipes</name>
    <dbReference type="NCBI Taxonomy" id="2585209"/>
    <lineage>
        <taxon>Eukaryota</taxon>
        <taxon>Metazoa</taxon>
        <taxon>Ecdysozoa</taxon>
        <taxon>Arthropoda</taxon>
        <taxon>Chelicerata</taxon>
        <taxon>Arachnida</taxon>
        <taxon>Araneae</taxon>
        <taxon>Araneomorphae</taxon>
        <taxon>Entelegynae</taxon>
        <taxon>Araneoidea</taxon>
        <taxon>Nephilidae</taxon>
        <taxon>Trichonephila</taxon>
    </lineage>
</organism>
<reference evidence="1" key="1">
    <citation type="submission" date="2020-08" db="EMBL/GenBank/DDBJ databases">
        <title>Multicomponent nature underlies the extraordinary mechanical properties of spider dragline silk.</title>
        <authorList>
            <person name="Kono N."/>
            <person name="Nakamura H."/>
            <person name="Mori M."/>
            <person name="Yoshida Y."/>
            <person name="Ohtoshi R."/>
            <person name="Malay A.D."/>
            <person name="Moran D.A.P."/>
            <person name="Tomita M."/>
            <person name="Numata K."/>
            <person name="Arakawa K."/>
        </authorList>
    </citation>
    <scope>NUCLEOTIDE SEQUENCE</scope>
</reference>
<dbReference type="EMBL" id="BMAU01021349">
    <property type="protein sequence ID" value="GFY18675.1"/>
    <property type="molecule type" value="Genomic_DNA"/>
</dbReference>
<keyword evidence="2" id="KW-1185">Reference proteome</keyword>
<gene>
    <name evidence="1" type="ORF">TNCV_2398991</name>
</gene>
<comment type="caution">
    <text evidence="1">The sequence shown here is derived from an EMBL/GenBank/DDBJ whole genome shotgun (WGS) entry which is preliminary data.</text>
</comment>
<protein>
    <submittedName>
        <fullName evidence="1">Uncharacterized protein</fullName>
    </submittedName>
</protein>
<proteinExistence type="predicted"/>
<evidence type="ECO:0000313" key="2">
    <source>
        <dbReference type="Proteomes" id="UP000887159"/>
    </source>
</evidence>
<name>A0A8X6SWH4_TRICX</name>
<sequence>MAWPTEMDVLLFGCTMKDVQLGGNRIIKRLLGCIRTWGNMDLSVTINDRPVNFGMNLEARISVAVATIRETPGFFERIRQPTLRWCLASINTNGGNSKNLL</sequence>
<dbReference type="Proteomes" id="UP000887159">
    <property type="component" value="Unassembled WGS sequence"/>
</dbReference>
<dbReference type="AlphaFoldDB" id="A0A8X6SWH4"/>